<reference evidence="1 2" key="1">
    <citation type="submission" date="2019-06" db="EMBL/GenBank/DDBJ databases">
        <authorList>
            <person name="Palmer J.M."/>
        </authorList>
    </citation>
    <scope>NUCLEOTIDE SEQUENCE [LARGE SCALE GENOMIC DNA]</scope>
    <source>
        <strain evidence="1 2">TWF102</strain>
    </source>
</reference>
<dbReference type="EMBL" id="WIQW01000018">
    <property type="protein sequence ID" value="KAF3103436.1"/>
    <property type="molecule type" value="Genomic_DNA"/>
</dbReference>
<evidence type="ECO:0000313" key="1">
    <source>
        <dbReference type="EMBL" id="KAF3103436.1"/>
    </source>
</evidence>
<dbReference type="AlphaFoldDB" id="A0A7C8NF13"/>
<sequence>MVRRVEIDSRHQILLADDSMLGNYRSNRIGKAEGMTTFTHNIILIWACRRGPGSATVPTQIQSKPGPTSSSAYTYVKTHTRSISKC</sequence>
<name>A0A7C8NF13_ORBOL</name>
<protein>
    <submittedName>
        <fullName evidence="1">Uncharacterized protein</fullName>
    </submittedName>
</protein>
<dbReference type="Proteomes" id="UP000475325">
    <property type="component" value="Unassembled WGS sequence"/>
</dbReference>
<evidence type="ECO:0000313" key="2">
    <source>
        <dbReference type="Proteomes" id="UP000475325"/>
    </source>
</evidence>
<accession>A0A7C8NF13</accession>
<gene>
    <name evidence="1" type="ORF">TWF102_003630</name>
</gene>
<proteinExistence type="predicted"/>
<comment type="caution">
    <text evidence="1">The sequence shown here is derived from an EMBL/GenBank/DDBJ whole genome shotgun (WGS) entry which is preliminary data.</text>
</comment>
<organism evidence="1 2">
    <name type="scientific">Orbilia oligospora</name>
    <name type="common">Nematode-trapping fungus</name>
    <name type="synonym">Arthrobotrys oligospora</name>
    <dbReference type="NCBI Taxonomy" id="2813651"/>
    <lineage>
        <taxon>Eukaryota</taxon>
        <taxon>Fungi</taxon>
        <taxon>Dikarya</taxon>
        <taxon>Ascomycota</taxon>
        <taxon>Pezizomycotina</taxon>
        <taxon>Orbiliomycetes</taxon>
        <taxon>Orbiliales</taxon>
        <taxon>Orbiliaceae</taxon>
        <taxon>Orbilia</taxon>
    </lineage>
</organism>